<dbReference type="AlphaFoldDB" id="A0A9W9UG19"/>
<dbReference type="EMBL" id="JAPZBR010000008">
    <property type="protein sequence ID" value="KAJ5342600.1"/>
    <property type="molecule type" value="Genomic_DNA"/>
</dbReference>
<comment type="subcellular location">
    <subcellularLocation>
        <location evidence="1">Secreted</location>
    </subcellularLocation>
</comment>
<keyword evidence="8" id="KW-1185">Reference proteome</keyword>
<comment type="caution">
    <text evidence="5">The sequence shown here is derived from an EMBL/GenBank/DDBJ whole genome shotgun (WGS) entry which is preliminary data.</text>
</comment>
<evidence type="ECO:0000313" key="7">
    <source>
        <dbReference type="Proteomes" id="UP001147695"/>
    </source>
</evidence>
<comment type="similarity">
    <text evidence="2">Belongs to the cerato-platanin family.</text>
</comment>
<dbReference type="Pfam" id="PF07249">
    <property type="entry name" value="Cerato-platanin"/>
    <property type="match status" value="1"/>
</dbReference>
<accession>A0A9W9UG19</accession>
<dbReference type="Proteomes" id="UP001147695">
    <property type="component" value="Unassembled WGS sequence"/>
</dbReference>
<evidence type="ECO:0000313" key="5">
    <source>
        <dbReference type="EMBL" id="KAJ5339768.1"/>
    </source>
</evidence>
<dbReference type="EMBL" id="JAPZBQ010000003">
    <property type="protein sequence ID" value="KAJ5339768.1"/>
    <property type="molecule type" value="Genomic_DNA"/>
</dbReference>
<dbReference type="Proteomes" id="UP001148299">
    <property type="component" value="Unassembled WGS sequence"/>
</dbReference>
<proteinExistence type="inferred from homology"/>
<protein>
    <submittedName>
        <fullName evidence="5">Cerato-platanin</fullName>
    </submittedName>
</protein>
<feature type="chain" id="PRO_5041114804" evidence="4">
    <location>
        <begin position="21"/>
        <end position="152"/>
    </location>
</feature>
<evidence type="ECO:0000256" key="3">
    <source>
        <dbReference type="ARBA" id="ARBA00022525"/>
    </source>
</evidence>
<evidence type="ECO:0000256" key="2">
    <source>
        <dbReference type="ARBA" id="ARBA00010421"/>
    </source>
</evidence>
<keyword evidence="4" id="KW-0732">Signal</keyword>
<dbReference type="InterPro" id="IPR010829">
    <property type="entry name" value="Cerato-platanin"/>
</dbReference>
<name>A0A9W9UG19_PENBR</name>
<evidence type="ECO:0000313" key="6">
    <source>
        <dbReference type="EMBL" id="KAJ5342600.1"/>
    </source>
</evidence>
<keyword evidence="3" id="KW-0964">Secreted</keyword>
<dbReference type="SUPFAM" id="SSF50685">
    <property type="entry name" value="Barwin-like endoglucanases"/>
    <property type="match status" value="1"/>
</dbReference>
<reference evidence="5" key="1">
    <citation type="submission" date="2022-12" db="EMBL/GenBank/DDBJ databases">
        <authorList>
            <person name="Petersen C."/>
        </authorList>
    </citation>
    <scope>NUCLEOTIDE SEQUENCE</scope>
    <source>
        <strain evidence="5">IBT 35673</strain>
        <strain evidence="6">IBT 35675</strain>
    </source>
</reference>
<gene>
    <name evidence="5" type="ORF">N7452_006496</name>
    <name evidence="6" type="ORF">N7541_011724</name>
</gene>
<evidence type="ECO:0000256" key="1">
    <source>
        <dbReference type="ARBA" id="ARBA00004613"/>
    </source>
</evidence>
<feature type="signal peptide" evidence="4">
    <location>
        <begin position="1"/>
        <end position="20"/>
    </location>
</feature>
<sequence length="152" mass="15772">MKSVIAFTSAFLATLNLATAAPAPAVAQTVSVSFDPKFDVGTSSLNTVTCSDGPNGLVTAGFTDFASLPSFPRIGGAPTVEAWNSVNCGACYEIHYANDKFEETITVLAVDSAPGGFNIGKQAMNLLTRNQADQLGRIDATYIKVADSVCGL</sequence>
<evidence type="ECO:0000256" key="4">
    <source>
        <dbReference type="SAM" id="SignalP"/>
    </source>
</evidence>
<evidence type="ECO:0000313" key="8">
    <source>
        <dbReference type="Proteomes" id="UP001148299"/>
    </source>
</evidence>
<dbReference type="GO" id="GO:0005576">
    <property type="term" value="C:extracellular region"/>
    <property type="evidence" value="ECO:0007669"/>
    <property type="project" value="UniProtKB-SubCell"/>
</dbReference>
<dbReference type="Gene3D" id="2.40.40.10">
    <property type="entry name" value="RlpA-like domain"/>
    <property type="match status" value="1"/>
</dbReference>
<dbReference type="CDD" id="cd22778">
    <property type="entry name" value="DPBB_CEPL-like"/>
    <property type="match status" value="1"/>
</dbReference>
<dbReference type="InterPro" id="IPR036908">
    <property type="entry name" value="RlpA-like_sf"/>
</dbReference>
<dbReference type="OrthoDB" id="4898945at2759"/>
<reference evidence="5" key="2">
    <citation type="journal article" date="2023" name="IMA Fungus">
        <title>Comparative genomic study of the Penicillium genus elucidates a diverse pangenome and 15 lateral gene transfer events.</title>
        <authorList>
            <person name="Petersen C."/>
            <person name="Sorensen T."/>
            <person name="Nielsen M.R."/>
            <person name="Sondergaard T.E."/>
            <person name="Sorensen J.L."/>
            <person name="Fitzpatrick D.A."/>
            <person name="Frisvad J.C."/>
            <person name="Nielsen K.L."/>
        </authorList>
    </citation>
    <scope>NUCLEOTIDE SEQUENCE</scope>
    <source>
        <strain evidence="5">IBT 35673</strain>
        <strain evidence="6">IBT 35675</strain>
    </source>
</reference>
<organism evidence="5 7">
    <name type="scientific">Penicillium brevicompactum</name>
    <dbReference type="NCBI Taxonomy" id="5074"/>
    <lineage>
        <taxon>Eukaryota</taxon>
        <taxon>Fungi</taxon>
        <taxon>Dikarya</taxon>
        <taxon>Ascomycota</taxon>
        <taxon>Pezizomycotina</taxon>
        <taxon>Eurotiomycetes</taxon>
        <taxon>Eurotiomycetidae</taxon>
        <taxon>Eurotiales</taxon>
        <taxon>Aspergillaceae</taxon>
        <taxon>Penicillium</taxon>
    </lineage>
</organism>